<evidence type="ECO:0000256" key="2">
    <source>
        <dbReference type="SAM" id="SignalP"/>
    </source>
</evidence>
<dbReference type="EMBL" id="CAADFC020000028">
    <property type="protein sequence ID" value="VIO76437.1"/>
    <property type="molecule type" value="Genomic_DNA"/>
</dbReference>
<dbReference type="AlphaFoldDB" id="A0A508TPM5"/>
<feature type="region of interest" description="Disordered" evidence="1">
    <location>
        <begin position="21"/>
        <end position="81"/>
    </location>
</feature>
<organism evidence="3 4">
    <name type="scientific">Bradyrhizobium ivorense</name>
    <dbReference type="NCBI Taxonomy" id="2511166"/>
    <lineage>
        <taxon>Bacteria</taxon>
        <taxon>Pseudomonadati</taxon>
        <taxon>Pseudomonadota</taxon>
        <taxon>Alphaproteobacteria</taxon>
        <taxon>Hyphomicrobiales</taxon>
        <taxon>Nitrobacteraceae</taxon>
        <taxon>Bradyrhizobium</taxon>
    </lineage>
</organism>
<keyword evidence="4" id="KW-1185">Reference proteome</keyword>
<dbReference type="RefSeq" id="WP_244626751.1">
    <property type="nucleotide sequence ID" value="NZ_CAADFC020000028.1"/>
</dbReference>
<comment type="caution">
    <text evidence="3">The sequence shown here is derived from an EMBL/GenBank/DDBJ whole genome shotgun (WGS) entry which is preliminary data.</text>
</comment>
<keyword evidence="2" id="KW-0732">Signal</keyword>
<evidence type="ECO:0000313" key="4">
    <source>
        <dbReference type="Proteomes" id="UP000328092"/>
    </source>
</evidence>
<sequence length="81" mass="8641">MRGITTFALGSLLALSLLPPASAQSRAPAPSANAARQDTLTGKERLGHKWSDEQRIDNCNVPSDKRGAKPRPSACRRTPSS</sequence>
<feature type="chain" id="PRO_5021344122" evidence="2">
    <location>
        <begin position="24"/>
        <end position="81"/>
    </location>
</feature>
<evidence type="ECO:0000313" key="3">
    <source>
        <dbReference type="EMBL" id="VIO76437.1"/>
    </source>
</evidence>
<reference evidence="3" key="1">
    <citation type="submission" date="2019-02" db="EMBL/GenBank/DDBJ databases">
        <authorList>
            <person name="Pothier F.J."/>
        </authorList>
    </citation>
    <scope>NUCLEOTIDE SEQUENCE</scope>
    <source>
        <strain evidence="3">CI-1B</strain>
    </source>
</reference>
<accession>A0A508TPM5</accession>
<gene>
    <name evidence="3" type="ORF">CI1B_64420</name>
</gene>
<proteinExistence type="predicted"/>
<feature type="compositionally biased region" description="Basic and acidic residues" evidence="1">
    <location>
        <begin position="41"/>
        <end position="56"/>
    </location>
</feature>
<feature type="signal peptide" evidence="2">
    <location>
        <begin position="1"/>
        <end position="23"/>
    </location>
</feature>
<protein>
    <submittedName>
        <fullName evidence="3">Uncharacterized protein</fullName>
    </submittedName>
</protein>
<evidence type="ECO:0000256" key="1">
    <source>
        <dbReference type="SAM" id="MobiDB-lite"/>
    </source>
</evidence>
<name>A0A508TPM5_9BRAD</name>
<feature type="compositionally biased region" description="Low complexity" evidence="1">
    <location>
        <begin position="21"/>
        <end position="35"/>
    </location>
</feature>
<dbReference type="Proteomes" id="UP000328092">
    <property type="component" value="Unassembled WGS sequence"/>
</dbReference>